<dbReference type="Proteomes" id="UP000828048">
    <property type="component" value="Chromosome 1"/>
</dbReference>
<organism evidence="1 2">
    <name type="scientific">Vaccinium darrowii</name>
    <dbReference type="NCBI Taxonomy" id="229202"/>
    <lineage>
        <taxon>Eukaryota</taxon>
        <taxon>Viridiplantae</taxon>
        <taxon>Streptophyta</taxon>
        <taxon>Embryophyta</taxon>
        <taxon>Tracheophyta</taxon>
        <taxon>Spermatophyta</taxon>
        <taxon>Magnoliopsida</taxon>
        <taxon>eudicotyledons</taxon>
        <taxon>Gunneridae</taxon>
        <taxon>Pentapetalae</taxon>
        <taxon>asterids</taxon>
        <taxon>Ericales</taxon>
        <taxon>Ericaceae</taxon>
        <taxon>Vaccinioideae</taxon>
        <taxon>Vaccinieae</taxon>
        <taxon>Vaccinium</taxon>
    </lineage>
</organism>
<protein>
    <submittedName>
        <fullName evidence="1">Uncharacterized protein</fullName>
    </submittedName>
</protein>
<gene>
    <name evidence="1" type="ORF">Vadar_010357</name>
</gene>
<name>A0ACB7XPT2_9ERIC</name>
<dbReference type="EMBL" id="CM037151">
    <property type="protein sequence ID" value="KAH7842905.1"/>
    <property type="molecule type" value="Genomic_DNA"/>
</dbReference>
<evidence type="ECO:0000313" key="2">
    <source>
        <dbReference type="Proteomes" id="UP000828048"/>
    </source>
</evidence>
<reference evidence="1 2" key="1">
    <citation type="journal article" date="2021" name="Hortic Res">
        <title>High-quality reference genome and annotation aids understanding of berry development for evergreen blueberry (Vaccinium darrowii).</title>
        <authorList>
            <person name="Yu J."/>
            <person name="Hulse-Kemp A.M."/>
            <person name="Babiker E."/>
            <person name="Staton M."/>
        </authorList>
    </citation>
    <scope>NUCLEOTIDE SEQUENCE [LARGE SCALE GENOMIC DNA]</scope>
    <source>
        <strain evidence="2">cv. NJ 8807/NJ 8810</strain>
        <tissue evidence="1">Young leaf</tissue>
    </source>
</reference>
<evidence type="ECO:0000313" key="1">
    <source>
        <dbReference type="EMBL" id="KAH7842905.1"/>
    </source>
</evidence>
<accession>A0ACB7XPT2</accession>
<keyword evidence="2" id="KW-1185">Reference proteome</keyword>
<sequence>MTGGIDVSDLFPSLNSVLRFLSPAMRKLNRLHRAMDEILNKIINERKQNPEISEGGNGEARKEDILDELLKLTQMAGGLYKLDNVKAVILDIFFAGTDTSSATVEWAMSELVKNPEVMKKTQAEVRKALRGNPGKKRIDPENQENQDLKYLNLVIKETLRLHPPFPLVARQCSEEHDKVAEYLYRIPIKTKVLVNVWAMGRNRDYWGDDAESFRPERFESNPIWRSRFQIYSFWGGDKDVSREGFGSSKC</sequence>
<comment type="caution">
    <text evidence="1">The sequence shown here is derived from an EMBL/GenBank/DDBJ whole genome shotgun (WGS) entry which is preliminary data.</text>
</comment>
<proteinExistence type="predicted"/>